<keyword evidence="1" id="KW-1133">Transmembrane helix</keyword>
<proteinExistence type="predicted"/>
<reference evidence="2 3" key="1">
    <citation type="journal article" date="2013" name="Nature">
        <title>Anaerobic oxidation of methane coupled to nitrate reduction in a novel archaeal lineage.</title>
        <authorList>
            <person name="Haroon M.F."/>
            <person name="Hu S."/>
            <person name="Shi Y."/>
            <person name="Imelfort M."/>
            <person name="Keller J."/>
            <person name="Hugenholtz P."/>
            <person name="Yuan Z."/>
            <person name="Tyson G.W."/>
        </authorList>
    </citation>
    <scope>NUCLEOTIDE SEQUENCE [LARGE SCALE GENOMIC DNA]</scope>
    <source>
        <strain evidence="2 3">ANME-2d</strain>
    </source>
</reference>
<feature type="transmembrane region" description="Helical" evidence="1">
    <location>
        <begin position="129"/>
        <end position="153"/>
    </location>
</feature>
<evidence type="ECO:0000313" key="3">
    <source>
        <dbReference type="Proteomes" id="UP000027153"/>
    </source>
</evidence>
<dbReference type="Proteomes" id="UP000027153">
    <property type="component" value="Unassembled WGS sequence"/>
</dbReference>
<protein>
    <recommendedName>
        <fullName evidence="4">DUF2269 domain-containing protein</fullName>
    </recommendedName>
</protein>
<dbReference type="RefSeq" id="WP_048093973.1">
    <property type="nucleotide sequence ID" value="NZ_JMIY01000008.1"/>
</dbReference>
<dbReference type="EMBL" id="JMIY01000008">
    <property type="protein sequence ID" value="KCZ70435.1"/>
    <property type="molecule type" value="Genomic_DNA"/>
</dbReference>
<keyword evidence="1" id="KW-0812">Transmembrane</keyword>
<evidence type="ECO:0008006" key="4">
    <source>
        <dbReference type="Google" id="ProtNLM"/>
    </source>
</evidence>
<dbReference type="AlphaFoldDB" id="A0A062V4Z5"/>
<evidence type="ECO:0000256" key="1">
    <source>
        <dbReference type="SAM" id="Phobius"/>
    </source>
</evidence>
<feature type="transmembrane region" description="Helical" evidence="1">
    <location>
        <begin position="184"/>
        <end position="205"/>
    </location>
</feature>
<feature type="transmembrane region" description="Helical" evidence="1">
    <location>
        <begin position="86"/>
        <end position="109"/>
    </location>
</feature>
<sequence>MTMTSRFRKFVLTAHITFSVGWLGAVAGFLALAIAGLTSQDAQMIRAAYLAMELIGWFVIVPFSIGALLTGLVQSLGTEWGLFRHYWVLVKFLLTIGATIVLLLHMQPISYIAGVASETSLSNTELRGLQIQLVADAGAALLVLLAATTISVYKPWGRIRYGPRKEYEQHEGVPDRGSKTKKSWGLYTLLGLIILVLLVVILHLIGGGPGGR</sequence>
<keyword evidence="1" id="KW-0472">Membrane</keyword>
<feature type="transmembrane region" description="Helical" evidence="1">
    <location>
        <begin position="12"/>
        <end position="34"/>
    </location>
</feature>
<accession>A0A062V4Z5</accession>
<feature type="transmembrane region" description="Helical" evidence="1">
    <location>
        <begin position="54"/>
        <end position="74"/>
    </location>
</feature>
<organism evidence="2 3">
    <name type="scientific">Candidatus Methanoperedens nitratireducens</name>
    <dbReference type="NCBI Taxonomy" id="1392998"/>
    <lineage>
        <taxon>Archaea</taxon>
        <taxon>Methanobacteriati</taxon>
        <taxon>Methanobacteriota</taxon>
        <taxon>Stenosarchaea group</taxon>
        <taxon>Methanomicrobia</taxon>
        <taxon>Methanosarcinales</taxon>
        <taxon>ANME-2 cluster</taxon>
        <taxon>Candidatus Methanoperedentaceae</taxon>
        <taxon>Candidatus Methanoperedens</taxon>
    </lineage>
</organism>
<dbReference type="PATRIC" id="fig|1392998.3.peg.3342"/>
<gene>
    <name evidence="2" type="ORF">ANME2D_03350</name>
</gene>
<comment type="caution">
    <text evidence="2">The sequence shown here is derived from an EMBL/GenBank/DDBJ whole genome shotgun (WGS) entry which is preliminary data.</text>
</comment>
<dbReference type="OrthoDB" id="377920at2157"/>
<keyword evidence="3" id="KW-1185">Reference proteome</keyword>
<name>A0A062V4Z5_9EURY</name>
<evidence type="ECO:0000313" key="2">
    <source>
        <dbReference type="EMBL" id="KCZ70435.1"/>
    </source>
</evidence>